<comment type="caution">
    <text evidence="2">The sequence shown here is derived from an EMBL/GenBank/DDBJ whole genome shotgun (WGS) entry which is preliminary data.</text>
</comment>
<feature type="region of interest" description="Disordered" evidence="1">
    <location>
        <begin position="1"/>
        <end position="102"/>
    </location>
</feature>
<organism evidence="2 3">
    <name type="scientific">Liparis tanakae</name>
    <name type="common">Tanaka's snailfish</name>
    <dbReference type="NCBI Taxonomy" id="230148"/>
    <lineage>
        <taxon>Eukaryota</taxon>
        <taxon>Metazoa</taxon>
        <taxon>Chordata</taxon>
        <taxon>Craniata</taxon>
        <taxon>Vertebrata</taxon>
        <taxon>Euteleostomi</taxon>
        <taxon>Actinopterygii</taxon>
        <taxon>Neopterygii</taxon>
        <taxon>Teleostei</taxon>
        <taxon>Neoteleostei</taxon>
        <taxon>Acanthomorphata</taxon>
        <taxon>Eupercaria</taxon>
        <taxon>Perciformes</taxon>
        <taxon>Cottioidei</taxon>
        <taxon>Cottales</taxon>
        <taxon>Liparidae</taxon>
        <taxon>Liparis</taxon>
    </lineage>
</organism>
<gene>
    <name evidence="2" type="ORF">EYF80_039950</name>
</gene>
<protein>
    <submittedName>
        <fullName evidence="2">Uncharacterized protein</fullName>
    </submittedName>
</protein>
<dbReference type="AlphaFoldDB" id="A0A4Z2G8J5"/>
<reference evidence="2 3" key="1">
    <citation type="submission" date="2019-03" db="EMBL/GenBank/DDBJ databases">
        <title>First draft genome of Liparis tanakae, snailfish: a comprehensive survey of snailfish specific genes.</title>
        <authorList>
            <person name="Kim W."/>
            <person name="Song I."/>
            <person name="Jeong J.-H."/>
            <person name="Kim D."/>
            <person name="Kim S."/>
            <person name="Ryu S."/>
            <person name="Song J.Y."/>
            <person name="Lee S.K."/>
        </authorList>
    </citation>
    <scope>NUCLEOTIDE SEQUENCE [LARGE SCALE GENOMIC DNA]</scope>
    <source>
        <tissue evidence="2">Muscle</tissue>
    </source>
</reference>
<accession>A0A4Z2G8J5</accession>
<evidence type="ECO:0000313" key="2">
    <source>
        <dbReference type="EMBL" id="TNN49857.1"/>
    </source>
</evidence>
<dbReference type="EMBL" id="SRLO01000639">
    <property type="protein sequence ID" value="TNN49857.1"/>
    <property type="molecule type" value="Genomic_DNA"/>
</dbReference>
<dbReference type="Proteomes" id="UP000314294">
    <property type="component" value="Unassembled WGS sequence"/>
</dbReference>
<sequence>MYVSQTDVISPFGRGQNRRPSSALLSEESLHHDRSRKHGNHHVFDQPHGAFLPSPRRPVASHPLPLTPPAHRQQHGAAAAQQQGDADGRRDQQGVSGRVPAGPRGLEVVLSAADSFLAFAAARGVVPPRAACGGVGVLLAALYAGQTRCGRWRAGGQLRGGGGGGGGGEEAELRVDAAALDEGGVVKPRATKAVEAVVRAWYPDAMRVSGEEDEGAVVVAGVEGCLVPGCVVVVVVVVVVV</sequence>
<evidence type="ECO:0000313" key="3">
    <source>
        <dbReference type="Proteomes" id="UP000314294"/>
    </source>
</evidence>
<name>A0A4Z2G8J5_9TELE</name>
<evidence type="ECO:0000256" key="1">
    <source>
        <dbReference type="SAM" id="MobiDB-lite"/>
    </source>
</evidence>
<feature type="compositionally biased region" description="Low complexity" evidence="1">
    <location>
        <begin position="75"/>
        <end position="85"/>
    </location>
</feature>
<proteinExistence type="predicted"/>
<keyword evidence="3" id="KW-1185">Reference proteome</keyword>